<accession>A0ACB5SHG1</accession>
<keyword evidence="2" id="KW-1185">Reference proteome</keyword>
<name>A0ACB5SHG1_9PEZI</name>
<proteinExistence type="predicted"/>
<evidence type="ECO:0000313" key="2">
    <source>
        <dbReference type="Proteomes" id="UP001165186"/>
    </source>
</evidence>
<organism evidence="1 2">
    <name type="scientific">Neofusicoccum parvum</name>
    <dbReference type="NCBI Taxonomy" id="310453"/>
    <lineage>
        <taxon>Eukaryota</taxon>
        <taxon>Fungi</taxon>
        <taxon>Dikarya</taxon>
        <taxon>Ascomycota</taxon>
        <taxon>Pezizomycotina</taxon>
        <taxon>Dothideomycetes</taxon>
        <taxon>Dothideomycetes incertae sedis</taxon>
        <taxon>Botryosphaeriales</taxon>
        <taxon>Botryosphaeriaceae</taxon>
        <taxon>Neofusicoccum</taxon>
    </lineage>
</organism>
<dbReference type="Proteomes" id="UP001165186">
    <property type="component" value="Unassembled WGS sequence"/>
</dbReference>
<dbReference type="EMBL" id="BSXG01000094">
    <property type="protein sequence ID" value="GME40762.1"/>
    <property type="molecule type" value="Genomic_DNA"/>
</dbReference>
<evidence type="ECO:0000313" key="1">
    <source>
        <dbReference type="EMBL" id="GME40762.1"/>
    </source>
</evidence>
<protein>
    <submittedName>
        <fullName evidence="1">Cox20/FAM36A</fullName>
    </submittedName>
</protein>
<gene>
    <name evidence="1" type="primary">g4946</name>
    <name evidence="1" type="ORF">NpPPO83_00004946</name>
</gene>
<sequence length="194" mass="21689">MADDVRQSSTPAPDAAAPGDSDARHAGKRYESFVPAAQPHDNPNIMPGGTQHTAGGEKIGDVRLSDGFKAIQPKDFLEIHKYPCVREALLTSIGTGFGTGGLMAIWGKSVVKSCNWATGVFIFTSMASYEFCKQKIKLEREGMARAVEIMDRKREEKKSKRQELIAARRKAKEEADRLEEERLKASQKSWWKFW</sequence>
<reference evidence="1" key="1">
    <citation type="submission" date="2024-09" db="EMBL/GenBank/DDBJ databases">
        <title>Draft Genome Sequences of Neofusicoccum parvum.</title>
        <authorList>
            <person name="Ashida A."/>
            <person name="Camagna M."/>
            <person name="Tanaka A."/>
            <person name="Takemoto D."/>
        </authorList>
    </citation>
    <scope>NUCLEOTIDE SEQUENCE</scope>
    <source>
        <strain evidence="1">PPO83</strain>
    </source>
</reference>
<comment type="caution">
    <text evidence="1">The sequence shown here is derived from an EMBL/GenBank/DDBJ whole genome shotgun (WGS) entry which is preliminary data.</text>
</comment>